<dbReference type="EMBL" id="AAKN02005190">
    <property type="status" value="NOT_ANNOTATED_CDS"/>
    <property type="molecule type" value="Genomic_DNA"/>
</dbReference>
<evidence type="ECO:0000256" key="1">
    <source>
        <dbReference type="SAM" id="MobiDB-lite"/>
    </source>
</evidence>
<keyword evidence="3" id="KW-1185">Reference proteome</keyword>
<sequence length="191" mass="21100">YEIPTQKQIVWNPGEHPTLGEFCLTMIGRAYIEGSKSDVARNAWPPQASYPCGNFPDTSCLKPKSYGSGLPTSVTYLVPTCQRLFLLETCCRYRYRRLARDLHPVPRMFKGQRELTGLCRNRDAFQGTEFSPGLPPASAGSVALPHWTPRGDHLHHSGFGDLNPTPFGSAESNGGHRLSLRNSARPSLGTD</sequence>
<accession>A0A286XL10</accession>
<dbReference type="GeneTree" id="ENSGT00530000064473"/>
<dbReference type="PANTHER" id="PTHR34141">
    <property type="match status" value="1"/>
</dbReference>
<reference evidence="2" key="2">
    <citation type="submission" date="2025-08" db="UniProtKB">
        <authorList>
            <consortium name="Ensembl"/>
        </authorList>
    </citation>
    <scope>IDENTIFICATION</scope>
    <source>
        <strain evidence="2">2N</strain>
    </source>
</reference>
<feature type="compositionally biased region" description="Polar residues" evidence="1">
    <location>
        <begin position="180"/>
        <end position="191"/>
    </location>
</feature>
<dbReference type="Bgee" id="ENSCPOG00000036581">
    <property type="expression patterns" value="Expressed in adult mammalian kidney and 8 other cell types or tissues"/>
</dbReference>
<dbReference type="VEuPathDB" id="HostDB:ENSCPOG00000036581"/>
<name>A0A286XL10_CAVPO</name>
<protein>
    <submittedName>
        <fullName evidence="2">Uncharacterized protein</fullName>
    </submittedName>
</protein>
<evidence type="ECO:0000313" key="2">
    <source>
        <dbReference type="Ensembl" id="ENSCPOP00000026195.1"/>
    </source>
</evidence>
<organism evidence="2 3">
    <name type="scientific">Cavia porcellus</name>
    <name type="common">Guinea pig</name>
    <dbReference type="NCBI Taxonomy" id="10141"/>
    <lineage>
        <taxon>Eukaryota</taxon>
        <taxon>Metazoa</taxon>
        <taxon>Chordata</taxon>
        <taxon>Craniata</taxon>
        <taxon>Vertebrata</taxon>
        <taxon>Euteleostomi</taxon>
        <taxon>Mammalia</taxon>
        <taxon>Eutheria</taxon>
        <taxon>Euarchontoglires</taxon>
        <taxon>Glires</taxon>
        <taxon>Rodentia</taxon>
        <taxon>Hystricomorpha</taxon>
        <taxon>Caviidae</taxon>
        <taxon>Cavia</taxon>
    </lineage>
</organism>
<reference evidence="3" key="1">
    <citation type="journal article" date="2011" name="Nature">
        <title>A high-resolution map of human evolutionary constraint using 29 mammals.</title>
        <authorList>
            <person name="Lindblad-Toh K."/>
            <person name="Garber M."/>
            <person name="Zuk O."/>
            <person name="Lin M.F."/>
            <person name="Parker B.J."/>
            <person name="Washietl S."/>
            <person name="Kheradpour P."/>
            <person name="Ernst J."/>
            <person name="Jordan G."/>
            <person name="Mauceli E."/>
            <person name="Ward L.D."/>
            <person name="Lowe C.B."/>
            <person name="Holloway A.K."/>
            <person name="Clamp M."/>
            <person name="Gnerre S."/>
            <person name="Alfoldi J."/>
            <person name="Beal K."/>
            <person name="Chang J."/>
            <person name="Clawson H."/>
            <person name="Cuff J."/>
            <person name="Di Palma F."/>
            <person name="Fitzgerald S."/>
            <person name="Flicek P."/>
            <person name="Guttman M."/>
            <person name="Hubisz M.J."/>
            <person name="Jaffe D.B."/>
            <person name="Jungreis I."/>
            <person name="Kent W.J."/>
            <person name="Kostka D."/>
            <person name="Lara M."/>
            <person name="Martins A.L."/>
            <person name="Massingham T."/>
            <person name="Moltke I."/>
            <person name="Raney B.J."/>
            <person name="Rasmussen M.D."/>
            <person name="Robinson J."/>
            <person name="Stark A."/>
            <person name="Vilella A.J."/>
            <person name="Wen J."/>
            <person name="Xie X."/>
            <person name="Zody M.C."/>
            <person name="Baldwin J."/>
            <person name="Bloom T."/>
            <person name="Chin C.W."/>
            <person name="Heiman D."/>
            <person name="Nicol R."/>
            <person name="Nusbaum C."/>
            <person name="Young S."/>
            <person name="Wilkinson J."/>
            <person name="Worley K.C."/>
            <person name="Kovar C.L."/>
            <person name="Muzny D.M."/>
            <person name="Gibbs R.A."/>
            <person name="Cree A."/>
            <person name="Dihn H.H."/>
            <person name="Fowler G."/>
            <person name="Jhangiani S."/>
            <person name="Joshi V."/>
            <person name="Lee S."/>
            <person name="Lewis L.R."/>
            <person name="Nazareth L.V."/>
            <person name="Okwuonu G."/>
            <person name="Santibanez J."/>
            <person name="Warren W.C."/>
            <person name="Mardis E.R."/>
            <person name="Weinstock G.M."/>
            <person name="Wilson R.K."/>
            <person name="Delehaunty K."/>
            <person name="Dooling D."/>
            <person name="Fronik C."/>
            <person name="Fulton L."/>
            <person name="Fulton B."/>
            <person name="Graves T."/>
            <person name="Minx P."/>
            <person name="Sodergren E."/>
            <person name="Birney E."/>
            <person name="Margulies E.H."/>
            <person name="Herrero J."/>
            <person name="Green E.D."/>
            <person name="Haussler D."/>
            <person name="Siepel A."/>
            <person name="Goldman N."/>
            <person name="Pollard K.S."/>
            <person name="Pedersen J.S."/>
            <person name="Lander E.S."/>
            <person name="Kellis M."/>
        </authorList>
    </citation>
    <scope>NUCLEOTIDE SEQUENCE [LARGE SCALE GENOMIC DNA]</scope>
    <source>
        <strain evidence="3">2N</strain>
    </source>
</reference>
<dbReference type="AlphaFoldDB" id="A0A286XL10"/>
<dbReference type="InParanoid" id="A0A286XL10"/>
<dbReference type="STRING" id="10141.ENSCPOP00000026195"/>
<reference evidence="2" key="3">
    <citation type="submission" date="2025-09" db="UniProtKB">
        <authorList>
            <consortium name="Ensembl"/>
        </authorList>
    </citation>
    <scope>IDENTIFICATION</scope>
    <source>
        <strain evidence="2">2N</strain>
    </source>
</reference>
<dbReference type="Proteomes" id="UP000005447">
    <property type="component" value="Unassembled WGS sequence"/>
</dbReference>
<proteinExistence type="predicted"/>
<feature type="region of interest" description="Disordered" evidence="1">
    <location>
        <begin position="158"/>
        <end position="191"/>
    </location>
</feature>
<dbReference type="PANTHER" id="PTHR34141:SF1">
    <property type="match status" value="1"/>
</dbReference>
<dbReference type="Ensembl" id="ENSCPOT00000048212.1">
    <property type="protein sequence ID" value="ENSCPOP00000026195.1"/>
    <property type="gene ID" value="ENSCPOG00000036581.1"/>
</dbReference>
<evidence type="ECO:0000313" key="3">
    <source>
        <dbReference type="Proteomes" id="UP000005447"/>
    </source>
</evidence>